<evidence type="ECO:0000313" key="4">
    <source>
        <dbReference type="Proteomes" id="UP000054018"/>
    </source>
</evidence>
<gene>
    <name evidence="3" type="ORF">PISMIDRAFT_269233</name>
</gene>
<evidence type="ECO:0000256" key="1">
    <source>
        <dbReference type="SAM" id="MobiDB-lite"/>
    </source>
</evidence>
<protein>
    <submittedName>
        <fullName evidence="3">Uncharacterized protein</fullName>
    </submittedName>
</protein>
<reference evidence="4" key="2">
    <citation type="submission" date="2015-01" db="EMBL/GenBank/DDBJ databases">
        <title>Evolutionary Origins and Diversification of the Mycorrhizal Mutualists.</title>
        <authorList>
            <consortium name="DOE Joint Genome Institute"/>
            <consortium name="Mycorrhizal Genomics Consortium"/>
            <person name="Kohler A."/>
            <person name="Kuo A."/>
            <person name="Nagy L.G."/>
            <person name="Floudas D."/>
            <person name="Copeland A."/>
            <person name="Barry K.W."/>
            <person name="Cichocki N."/>
            <person name="Veneault-Fourrey C."/>
            <person name="LaButti K."/>
            <person name="Lindquist E.A."/>
            <person name="Lipzen A."/>
            <person name="Lundell T."/>
            <person name="Morin E."/>
            <person name="Murat C."/>
            <person name="Riley R."/>
            <person name="Ohm R."/>
            <person name="Sun H."/>
            <person name="Tunlid A."/>
            <person name="Henrissat B."/>
            <person name="Grigoriev I.V."/>
            <person name="Hibbett D.S."/>
            <person name="Martin F."/>
        </authorList>
    </citation>
    <scope>NUCLEOTIDE SEQUENCE [LARGE SCALE GENOMIC DNA]</scope>
    <source>
        <strain evidence="4">441</strain>
    </source>
</reference>
<keyword evidence="2" id="KW-1133">Transmembrane helix</keyword>
<dbReference type="Proteomes" id="UP000054018">
    <property type="component" value="Unassembled WGS sequence"/>
</dbReference>
<accession>A0A0C9XV28</accession>
<keyword evidence="4" id="KW-1185">Reference proteome</keyword>
<dbReference type="HOGENOM" id="CLU_2224248_0_0_1"/>
<feature type="compositionally biased region" description="Polar residues" evidence="1">
    <location>
        <begin position="89"/>
        <end position="106"/>
    </location>
</feature>
<feature type="compositionally biased region" description="Pro residues" evidence="1">
    <location>
        <begin position="66"/>
        <end position="79"/>
    </location>
</feature>
<reference evidence="3 4" key="1">
    <citation type="submission" date="2014-04" db="EMBL/GenBank/DDBJ databases">
        <authorList>
            <consortium name="DOE Joint Genome Institute"/>
            <person name="Kuo A."/>
            <person name="Kohler A."/>
            <person name="Costa M.D."/>
            <person name="Nagy L.G."/>
            <person name="Floudas D."/>
            <person name="Copeland A."/>
            <person name="Barry K.W."/>
            <person name="Cichocki N."/>
            <person name="Veneault-Fourrey C."/>
            <person name="LaButti K."/>
            <person name="Lindquist E.A."/>
            <person name="Lipzen A."/>
            <person name="Lundell T."/>
            <person name="Morin E."/>
            <person name="Murat C."/>
            <person name="Sun H."/>
            <person name="Tunlid A."/>
            <person name="Henrissat B."/>
            <person name="Grigoriev I.V."/>
            <person name="Hibbett D.S."/>
            <person name="Martin F."/>
            <person name="Nordberg H.P."/>
            <person name="Cantor M.N."/>
            <person name="Hua S.X."/>
        </authorList>
    </citation>
    <scope>NUCLEOTIDE SEQUENCE [LARGE SCALE GENOMIC DNA]</scope>
    <source>
        <strain evidence="3 4">441</strain>
    </source>
</reference>
<dbReference type="EMBL" id="KN833862">
    <property type="protein sequence ID" value="KIK16280.1"/>
    <property type="molecule type" value="Genomic_DNA"/>
</dbReference>
<feature type="region of interest" description="Disordered" evidence="1">
    <location>
        <begin position="59"/>
        <end position="106"/>
    </location>
</feature>
<name>A0A0C9XV28_9AGAM</name>
<organism evidence="3 4">
    <name type="scientific">Pisolithus microcarpus 441</name>
    <dbReference type="NCBI Taxonomy" id="765257"/>
    <lineage>
        <taxon>Eukaryota</taxon>
        <taxon>Fungi</taxon>
        <taxon>Dikarya</taxon>
        <taxon>Basidiomycota</taxon>
        <taxon>Agaricomycotina</taxon>
        <taxon>Agaricomycetes</taxon>
        <taxon>Agaricomycetidae</taxon>
        <taxon>Boletales</taxon>
        <taxon>Sclerodermatineae</taxon>
        <taxon>Pisolithaceae</taxon>
        <taxon>Pisolithus</taxon>
    </lineage>
</organism>
<dbReference type="AlphaFoldDB" id="A0A0C9XV28"/>
<feature type="transmembrane region" description="Helical" evidence="2">
    <location>
        <begin position="12"/>
        <end position="33"/>
    </location>
</feature>
<keyword evidence="2" id="KW-0812">Transmembrane</keyword>
<evidence type="ECO:0000256" key="2">
    <source>
        <dbReference type="SAM" id="Phobius"/>
    </source>
</evidence>
<sequence length="106" mass="11570">MSPSTSTPIQLAVPAWVIPLLVMAIFTVLTLILRITLRKVLPPPRSVLPSNNFEMTDSSWSSQIVEPPPAYDPCSPPPYSRLKVHRPHTAQSSLVDSGALSSRHSS</sequence>
<keyword evidence="2" id="KW-0472">Membrane</keyword>
<proteinExistence type="predicted"/>
<evidence type="ECO:0000313" key="3">
    <source>
        <dbReference type="EMBL" id="KIK16280.1"/>
    </source>
</evidence>